<dbReference type="EMBL" id="CYSB01000029">
    <property type="protein sequence ID" value="CUH67435.1"/>
    <property type="molecule type" value="Genomic_DNA"/>
</dbReference>
<gene>
    <name evidence="2" type="ORF">TL5118_02190</name>
    <name evidence="3" type="ORF">TL5120_03705</name>
</gene>
<name>A0A0P1FXQ9_9RHOB</name>
<dbReference type="RefSeq" id="WP_058245025.1">
    <property type="nucleotide sequence ID" value="NZ_CYSB01000029.1"/>
</dbReference>
<feature type="signal peptide" evidence="1">
    <location>
        <begin position="1"/>
        <end position="19"/>
    </location>
</feature>
<dbReference type="OrthoDB" id="7857490at2"/>
<evidence type="ECO:0000313" key="3">
    <source>
        <dbReference type="EMBL" id="CUH73888.1"/>
    </source>
</evidence>
<dbReference type="Proteomes" id="UP000051887">
    <property type="component" value="Unassembled WGS sequence"/>
</dbReference>
<proteinExistence type="predicted"/>
<organism evidence="3 5">
    <name type="scientific">Thalassovita autumnalis</name>
    <dbReference type="NCBI Taxonomy" id="2072972"/>
    <lineage>
        <taxon>Bacteria</taxon>
        <taxon>Pseudomonadati</taxon>
        <taxon>Pseudomonadota</taxon>
        <taxon>Alphaproteobacteria</taxon>
        <taxon>Rhodobacterales</taxon>
        <taxon>Roseobacteraceae</taxon>
        <taxon>Thalassovita</taxon>
    </lineage>
</organism>
<keyword evidence="1" id="KW-0732">Signal</keyword>
<sequence length="215" mass="23804">MRSLICLFLLIHCPAAALAGAWLREEGTGFSSLSFYASEPFDEESYYTGLYLEYGLRPNLTVGFDLGRGVTGQNKTIAFARLPIKAQGQDRLAFELGLGRIAGQQVLRPGLAYGRGFDTRWGGGWLALDSFVEFDLGDRQVDVKSDLTLGVTLDSGRRWMVQLQAGRAADEPEFLRIVPSTTYEIRPGWQLELGLSKALIGARENGVKLGLWYDF</sequence>
<evidence type="ECO:0000256" key="1">
    <source>
        <dbReference type="SAM" id="SignalP"/>
    </source>
</evidence>
<evidence type="ECO:0000313" key="4">
    <source>
        <dbReference type="Proteomes" id="UP000051086"/>
    </source>
</evidence>
<feature type="chain" id="PRO_5009792572" evidence="1">
    <location>
        <begin position="20"/>
        <end position="215"/>
    </location>
</feature>
<dbReference type="AlphaFoldDB" id="A0A0P1FXQ9"/>
<reference evidence="2 4" key="2">
    <citation type="submission" date="2015-09" db="EMBL/GenBank/DDBJ databases">
        <authorList>
            <person name="Rodrigo-Torres L."/>
            <person name="Arahal D.R."/>
        </authorList>
    </citation>
    <scope>NUCLEOTIDE SEQUENCE [LARGE SCALE GENOMIC DNA]</scope>
    <source>
        <strain evidence="2 4">CECT 5118</strain>
    </source>
</reference>
<dbReference type="Proteomes" id="UP000051086">
    <property type="component" value="Unassembled WGS sequence"/>
</dbReference>
<dbReference type="EMBL" id="CYSC01000043">
    <property type="protein sequence ID" value="CUH73888.1"/>
    <property type="molecule type" value="Genomic_DNA"/>
</dbReference>
<protein>
    <submittedName>
        <fullName evidence="3">Uncharacterized protein</fullName>
    </submittedName>
</protein>
<keyword evidence="4" id="KW-1185">Reference proteome</keyword>
<accession>A0A0P1FXQ9</accession>
<evidence type="ECO:0000313" key="5">
    <source>
        <dbReference type="Proteomes" id="UP000051887"/>
    </source>
</evidence>
<reference evidence="3 5" key="1">
    <citation type="submission" date="2015-09" db="EMBL/GenBank/DDBJ databases">
        <authorList>
            <consortium name="Swine Surveillance"/>
        </authorList>
    </citation>
    <scope>NUCLEOTIDE SEQUENCE [LARGE SCALE GENOMIC DNA]</scope>
    <source>
        <strain evidence="3 5">5120</strain>
    </source>
</reference>
<evidence type="ECO:0000313" key="2">
    <source>
        <dbReference type="EMBL" id="CUH67435.1"/>
    </source>
</evidence>